<dbReference type="InterPro" id="IPR039171">
    <property type="entry name" value="Cwc2/Slt11"/>
</dbReference>
<organism evidence="3 4">
    <name type="scientific">Solanum verrucosum</name>
    <dbReference type="NCBI Taxonomy" id="315347"/>
    <lineage>
        <taxon>Eukaryota</taxon>
        <taxon>Viridiplantae</taxon>
        <taxon>Streptophyta</taxon>
        <taxon>Embryophyta</taxon>
        <taxon>Tracheophyta</taxon>
        <taxon>Spermatophyta</taxon>
        <taxon>Magnoliopsida</taxon>
        <taxon>eudicotyledons</taxon>
        <taxon>Gunneridae</taxon>
        <taxon>Pentapetalae</taxon>
        <taxon>asterids</taxon>
        <taxon>lamiids</taxon>
        <taxon>Solanales</taxon>
        <taxon>Solanaceae</taxon>
        <taxon>Solanoideae</taxon>
        <taxon>Solaneae</taxon>
        <taxon>Solanum</taxon>
    </lineage>
</organism>
<dbReference type="GO" id="GO:0000974">
    <property type="term" value="C:Prp19 complex"/>
    <property type="evidence" value="ECO:0007669"/>
    <property type="project" value="TreeGrafter"/>
</dbReference>
<sequence>MWTPDGWEISFRRQVNDWEITRVAEFLNTIGQFKGTQEGEEELWWQGSDKGTFRERLQRPFKVGKKLGFWQEADVDGESYQPAYGGQSGRREILDAEVNEHLFLHCKTKADYDKECKICTRPFCSKLKNVCQARAWIDYESSFGKVRANDTILKLQRTTTYYKRYRAHFCSFYIRGQCKCPYRHEMPEIGELSQQNIKDRYYGRACLTHEVLQKKGRQIFSRCFMCDQDAEVSGHLFLHCKTKADYDKECKICTRPLCSKLKNVCQVCLLDLEYGLPVLV</sequence>
<dbReference type="GO" id="GO:0071006">
    <property type="term" value="C:U2-type catalytic step 1 spliceosome"/>
    <property type="evidence" value="ECO:0007669"/>
    <property type="project" value="TreeGrafter"/>
</dbReference>
<evidence type="ECO:0000259" key="2">
    <source>
        <dbReference type="Pfam" id="PF13966"/>
    </source>
</evidence>
<dbReference type="InterPro" id="IPR026960">
    <property type="entry name" value="RVT-Znf"/>
</dbReference>
<feature type="domain" description="Reverse transcriptase zinc-binding" evidence="2">
    <location>
        <begin position="204"/>
        <end position="243"/>
    </location>
</feature>
<dbReference type="AlphaFoldDB" id="A0AAF0TLP2"/>
<gene>
    <name evidence="3" type="ORF">MTR67_017274</name>
</gene>
<dbReference type="EMBL" id="CP133615">
    <property type="protein sequence ID" value="WMV23889.1"/>
    <property type="molecule type" value="Genomic_DNA"/>
</dbReference>
<dbReference type="PANTHER" id="PTHR14089:SF6">
    <property type="entry name" value="PRE-MRNA-SPLICING FACTOR RBM22"/>
    <property type="match status" value="1"/>
</dbReference>
<reference evidence="3" key="1">
    <citation type="submission" date="2023-08" db="EMBL/GenBank/DDBJ databases">
        <title>A de novo genome assembly of Solanum verrucosum Schlechtendal, a Mexican diploid species geographically isolated from the other diploid A-genome species in potato relatives.</title>
        <authorList>
            <person name="Hosaka K."/>
        </authorList>
    </citation>
    <scope>NUCLEOTIDE SEQUENCE</scope>
    <source>
        <tissue evidence="3">Young leaves</tissue>
    </source>
</reference>
<dbReference type="GO" id="GO:0017070">
    <property type="term" value="F:U6 snRNA binding"/>
    <property type="evidence" value="ECO:0007669"/>
    <property type="project" value="TreeGrafter"/>
</dbReference>
<proteinExistence type="predicted"/>
<accession>A0AAF0TLP2</accession>
<keyword evidence="4" id="KW-1185">Reference proteome</keyword>
<evidence type="ECO:0000313" key="3">
    <source>
        <dbReference type="EMBL" id="WMV23889.1"/>
    </source>
</evidence>
<dbReference type="Pfam" id="PF13966">
    <property type="entry name" value="zf-RVT"/>
    <property type="match status" value="1"/>
</dbReference>
<dbReference type="PANTHER" id="PTHR14089">
    <property type="entry name" value="PRE-MRNA-SPLICING FACTOR RBM22"/>
    <property type="match status" value="1"/>
</dbReference>
<name>A0AAF0TLP2_SOLVR</name>
<evidence type="ECO:0000313" key="4">
    <source>
        <dbReference type="Proteomes" id="UP001234989"/>
    </source>
</evidence>
<dbReference type="GO" id="GO:0071007">
    <property type="term" value="C:U2-type catalytic step 2 spliceosome"/>
    <property type="evidence" value="ECO:0007669"/>
    <property type="project" value="TreeGrafter"/>
</dbReference>
<keyword evidence="1" id="KW-0694">RNA-binding</keyword>
<dbReference type="GO" id="GO:0036002">
    <property type="term" value="F:pre-mRNA binding"/>
    <property type="evidence" value="ECO:0007669"/>
    <property type="project" value="TreeGrafter"/>
</dbReference>
<protein>
    <recommendedName>
        <fullName evidence="2">Reverse transcriptase zinc-binding domain-containing protein</fullName>
    </recommendedName>
</protein>
<dbReference type="Proteomes" id="UP001234989">
    <property type="component" value="Chromosome 4"/>
</dbReference>
<evidence type="ECO:0000256" key="1">
    <source>
        <dbReference type="ARBA" id="ARBA00022884"/>
    </source>
</evidence>